<dbReference type="AlphaFoldDB" id="A0A4U9D7I4"/>
<dbReference type="Pfam" id="PF08676">
    <property type="entry name" value="MutL_C"/>
    <property type="match status" value="1"/>
</dbReference>
<dbReference type="SMART" id="SM00853">
    <property type="entry name" value="MutL_C"/>
    <property type="match status" value="1"/>
</dbReference>
<evidence type="ECO:0000259" key="2">
    <source>
        <dbReference type="SMART" id="SM00853"/>
    </source>
</evidence>
<dbReference type="InterPro" id="IPR042120">
    <property type="entry name" value="MutL_C_dimsub"/>
</dbReference>
<sequence length="259" mass="27768">MLSRFPHESQPPRATAAKRRASLPARLAEAAPAGPHAQPGYQKQQGALYRQLLETPAAERKSSAPAPAAEGLSGHSQSFGRVLTIVEGDCALLERNGRLALLALPVAERWLRQAQLTPAGEPVCGQPLLIPLRLKVSGAEKDALAKAQAALVTLGIDLQSDAHHLTVRAVPLPLRQQNLQILIPELIGYLAQRNAFDVGDIAQWIARNLASEHAQWNMAQAISVLADVERLCPQLVKAPPGGLLQPVDLNSAMNALKDE</sequence>
<dbReference type="InterPro" id="IPR037198">
    <property type="entry name" value="MutL_C_sf"/>
</dbReference>
<dbReference type="SUPFAM" id="SSF118116">
    <property type="entry name" value="DNA mismatch repair protein MutL"/>
    <property type="match status" value="1"/>
</dbReference>
<dbReference type="EMBL" id="CABDVU010000001">
    <property type="protein sequence ID" value="VTN13382.1"/>
    <property type="molecule type" value="Genomic_DNA"/>
</dbReference>
<dbReference type="Gene3D" id="3.30.1540.20">
    <property type="entry name" value="MutL, C-terminal domain, dimerisation subdomain"/>
    <property type="match status" value="1"/>
</dbReference>
<dbReference type="GO" id="GO:0005524">
    <property type="term" value="F:ATP binding"/>
    <property type="evidence" value="ECO:0007669"/>
    <property type="project" value="InterPro"/>
</dbReference>
<organism evidence="3 4">
    <name type="scientific">Raoultella terrigena</name>
    <name type="common">Klebsiella terrigena</name>
    <dbReference type="NCBI Taxonomy" id="577"/>
    <lineage>
        <taxon>Bacteria</taxon>
        <taxon>Pseudomonadati</taxon>
        <taxon>Pseudomonadota</taxon>
        <taxon>Gammaproteobacteria</taxon>
        <taxon>Enterobacterales</taxon>
        <taxon>Enterobacteriaceae</taxon>
        <taxon>Klebsiella/Raoultella group</taxon>
        <taxon>Raoultella</taxon>
    </lineage>
</organism>
<accession>A0A4U9D7I4</accession>
<dbReference type="Gene3D" id="3.30.1370.100">
    <property type="entry name" value="MutL, C-terminal domain, regulatory subdomain"/>
    <property type="match status" value="1"/>
</dbReference>
<dbReference type="GO" id="GO:0006298">
    <property type="term" value="P:mismatch repair"/>
    <property type="evidence" value="ECO:0007669"/>
    <property type="project" value="InterPro"/>
</dbReference>
<feature type="domain" description="MutL C-terminal dimerisation" evidence="2">
    <location>
        <begin position="82"/>
        <end position="217"/>
    </location>
</feature>
<name>A0A4U9D7I4_RAOTE</name>
<gene>
    <name evidence="3" type="primary">mutL_2</name>
    <name evidence="3" type="ORF">NCTC9185_05416</name>
</gene>
<reference evidence="3 4" key="1">
    <citation type="submission" date="2019-04" db="EMBL/GenBank/DDBJ databases">
        <authorList>
            <consortium name="Pathogen Informatics"/>
        </authorList>
    </citation>
    <scope>NUCLEOTIDE SEQUENCE [LARGE SCALE GENOMIC DNA]</scope>
    <source>
        <strain evidence="3 4">NCTC9185</strain>
    </source>
</reference>
<dbReference type="Proteomes" id="UP000339249">
    <property type="component" value="Unassembled WGS sequence"/>
</dbReference>
<protein>
    <submittedName>
        <fullName evidence="3">DNA mismatch repair protein mutL</fullName>
    </submittedName>
</protein>
<dbReference type="FunFam" id="3.30.1370.100:FF:000002">
    <property type="entry name" value="DNA mismatch repair protein MutL"/>
    <property type="match status" value="1"/>
</dbReference>
<dbReference type="InterPro" id="IPR042121">
    <property type="entry name" value="MutL_C_regsub"/>
</dbReference>
<evidence type="ECO:0000256" key="1">
    <source>
        <dbReference type="SAM" id="MobiDB-lite"/>
    </source>
</evidence>
<evidence type="ECO:0000313" key="4">
    <source>
        <dbReference type="Proteomes" id="UP000339249"/>
    </source>
</evidence>
<feature type="region of interest" description="Disordered" evidence="1">
    <location>
        <begin position="1"/>
        <end position="43"/>
    </location>
</feature>
<dbReference type="InterPro" id="IPR014790">
    <property type="entry name" value="MutL_C"/>
</dbReference>
<evidence type="ECO:0000313" key="3">
    <source>
        <dbReference type="EMBL" id="VTN13382.1"/>
    </source>
</evidence>
<proteinExistence type="predicted"/>